<dbReference type="Proteomes" id="UP000575898">
    <property type="component" value="Unassembled WGS sequence"/>
</dbReference>
<evidence type="ECO:0000313" key="3">
    <source>
        <dbReference type="Proteomes" id="UP000575898"/>
    </source>
</evidence>
<organism evidence="2 3">
    <name type="scientific">Chitinivorax tropicus</name>
    <dbReference type="NCBI Taxonomy" id="714531"/>
    <lineage>
        <taxon>Bacteria</taxon>
        <taxon>Pseudomonadati</taxon>
        <taxon>Pseudomonadota</taxon>
        <taxon>Betaproteobacteria</taxon>
        <taxon>Chitinivorax</taxon>
    </lineage>
</organism>
<comment type="caution">
    <text evidence="2">The sequence shown here is derived from an EMBL/GenBank/DDBJ whole genome shotgun (WGS) entry which is preliminary data.</text>
</comment>
<feature type="transmembrane region" description="Helical" evidence="1">
    <location>
        <begin position="57"/>
        <end position="76"/>
    </location>
</feature>
<reference evidence="2 3" key="1">
    <citation type="submission" date="2020-08" db="EMBL/GenBank/DDBJ databases">
        <title>Genomic Encyclopedia of Type Strains, Phase IV (KMG-IV): sequencing the most valuable type-strain genomes for metagenomic binning, comparative biology and taxonomic classification.</title>
        <authorList>
            <person name="Goeker M."/>
        </authorList>
    </citation>
    <scope>NUCLEOTIDE SEQUENCE [LARGE SCALE GENOMIC DNA]</scope>
    <source>
        <strain evidence="2 3">DSM 27165</strain>
    </source>
</reference>
<sequence length="144" mass="15646">ELVVPVLVALVLIAHISLLAEPARQKFSAIFLAGAGAAYLSGGFGLWEFVFCTIMTILAYVGLSNYRALAIGWLAHTIWDYLHHLYGNPIIPFQPMSSFGCAICDPVLAIWYVIGAPSIWAIFKRSPQRSSYGGLQSSRGDVDG</sequence>
<evidence type="ECO:0000256" key="1">
    <source>
        <dbReference type="SAM" id="Phobius"/>
    </source>
</evidence>
<feature type="transmembrane region" description="Helical" evidence="1">
    <location>
        <begin position="29"/>
        <end position="50"/>
    </location>
</feature>
<feature type="non-terminal residue" evidence="2">
    <location>
        <position position="1"/>
    </location>
</feature>
<feature type="transmembrane region" description="Helical" evidence="1">
    <location>
        <begin position="96"/>
        <end position="123"/>
    </location>
</feature>
<accession>A0A840MID6</accession>
<keyword evidence="3" id="KW-1185">Reference proteome</keyword>
<keyword evidence="1" id="KW-0812">Transmembrane</keyword>
<gene>
    <name evidence="2" type="ORF">HNQ59_002272</name>
</gene>
<keyword evidence="1" id="KW-1133">Transmembrane helix</keyword>
<name>A0A840MID6_9PROT</name>
<protein>
    <submittedName>
        <fullName evidence="2">Uncharacterized protein</fullName>
    </submittedName>
</protein>
<dbReference type="EMBL" id="JACHHY010000013">
    <property type="protein sequence ID" value="MBB5018974.1"/>
    <property type="molecule type" value="Genomic_DNA"/>
</dbReference>
<keyword evidence="1" id="KW-0472">Membrane</keyword>
<dbReference type="Pfam" id="PF19473">
    <property type="entry name" value="DUF6010"/>
    <property type="match status" value="1"/>
</dbReference>
<evidence type="ECO:0000313" key="2">
    <source>
        <dbReference type="EMBL" id="MBB5018974.1"/>
    </source>
</evidence>
<dbReference type="RefSeq" id="WP_343074246.1">
    <property type="nucleotide sequence ID" value="NZ_JACHHY010000013.1"/>
</dbReference>
<dbReference type="AlphaFoldDB" id="A0A840MID6"/>
<dbReference type="InterPro" id="IPR046052">
    <property type="entry name" value="DUF6010"/>
</dbReference>
<proteinExistence type="predicted"/>